<reference evidence="1 2" key="1">
    <citation type="submission" date="2024-01" db="EMBL/GenBank/DDBJ databases">
        <title>The genomes of 5 underutilized Papilionoideae crops provide insights into root nodulation and disease resistanc.</title>
        <authorList>
            <person name="Jiang F."/>
        </authorList>
    </citation>
    <scope>NUCLEOTIDE SEQUENCE [LARGE SCALE GENOMIC DNA]</scope>
    <source>
        <strain evidence="1">LVBAO_FW01</strain>
        <tissue evidence="1">Leaves</tissue>
    </source>
</reference>
<comment type="caution">
    <text evidence="1">The sequence shown here is derived from an EMBL/GenBank/DDBJ whole genome shotgun (WGS) entry which is preliminary data.</text>
</comment>
<dbReference type="AlphaFoldDB" id="A0AAN9MSW7"/>
<dbReference type="InterPro" id="IPR027417">
    <property type="entry name" value="P-loop_NTPase"/>
</dbReference>
<accession>A0AAN9MSW7</accession>
<name>A0AAN9MSW7_CANGL</name>
<dbReference type="EMBL" id="JAYMYQ010000001">
    <property type="protein sequence ID" value="KAK7360375.1"/>
    <property type="molecule type" value="Genomic_DNA"/>
</dbReference>
<evidence type="ECO:0000313" key="1">
    <source>
        <dbReference type="EMBL" id="KAK7360375.1"/>
    </source>
</evidence>
<protein>
    <submittedName>
        <fullName evidence="1">Uncharacterized protein</fullName>
    </submittedName>
</protein>
<organism evidence="1 2">
    <name type="scientific">Canavalia gladiata</name>
    <name type="common">Sword bean</name>
    <name type="synonym">Dolichos gladiatus</name>
    <dbReference type="NCBI Taxonomy" id="3824"/>
    <lineage>
        <taxon>Eukaryota</taxon>
        <taxon>Viridiplantae</taxon>
        <taxon>Streptophyta</taxon>
        <taxon>Embryophyta</taxon>
        <taxon>Tracheophyta</taxon>
        <taxon>Spermatophyta</taxon>
        <taxon>Magnoliopsida</taxon>
        <taxon>eudicotyledons</taxon>
        <taxon>Gunneridae</taxon>
        <taxon>Pentapetalae</taxon>
        <taxon>rosids</taxon>
        <taxon>fabids</taxon>
        <taxon>Fabales</taxon>
        <taxon>Fabaceae</taxon>
        <taxon>Papilionoideae</taxon>
        <taxon>50 kb inversion clade</taxon>
        <taxon>NPAAA clade</taxon>
        <taxon>indigoferoid/millettioid clade</taxon>
        <taxon>Phaseoleae</taxon>
        <taxon>Canavalia</taxon>
    </lineage>
</organism>
<dbReference type="Proteomes" id="UP001367508">
    <property type="component" value="Unassembled WGS sequence"/>
</dbReference>
<dbReference type="Gene3D" id="3.40.50.300">
    <property type="entry name" value="P-loop containing nucleotide triphosphate hydrolases"/>
    <property type="match status" value="1"/>
</dbReference>
<sequence length="99" mass="11437">MPVKTSNALHSYSLIVKTESKEVLYVMIYVAPTFSKGTQCHLITNEMVKEPLWKLESRQNGWLLDGYLRSLSQAIALRKFGIELDIFIFLEVFKDILVE</sequence>
<gene>
    <name evidence="1" type="ORF">VNO77_02364</name>
</gene>
<proteinExistence type="predicted"/>
<keyword evidence="2" id="KW-1185">Reference proteome</keyword>
<evidence type="ECO:0000313" key="2">
    <source>
        <dbReference type="Proteomes" id="UP001367508"/>
    </source>
</evidence>
<dbReference type="Pfam" id="PF00406">
    <property type="entry name" value="ADK"/>
    <property type="match status" value="1"/>
</dbReference>